<dbReference type="GO" id="GO:0005576">
    <property type="term" value="C:extracellular region"/>
    <property type="evidence" value="ECO:0007669"/>
    <property type="project" value="UniProtKB-SubCell"/>
</dbReference>
<feature type="chain" id="PRO_5039109269" description="mannan endo-1,4-beta-mannosidase" evidence="8">
    <location>
        <begin position="27"/>
        <end position="828"/>
    </location>
</feature>
<dbReference type="InterPro" id="IPR005087">
    <property type="entry name" value="CBM11"/>
</dbReference>
<dbReference type="PANTHER" id="PTHR31451">
    <property type="match status" value="1"/>
</dbReference>
<evidence type="ECO:0000259" key="9">
    <source>
        <dbReference type="Pfam" id="PF03425"/>
    </source>
</evidence>
<sequence length="828" mass="88026">MRVFRAAIVVLTLLTTVAAAPSPAAAGGDRFVTRDGTQLKIGDRQFRFAGTNIYWLGLDENVGGVDYPTYFRIRDALDTAKAMGMTVVRSHMFVSSGHPKTLLPSKEAGYNDEAFRATDYAIAYAGKIGLRLIVPLTDNWAYYHGGHADFTKPYGLPDSAFYTDPRVIADYQAYVSHVMHHVNPLTGKRLVDDPAVMAWELGNELEGMTPEWINTNASLFAKWAPRQLIAAGRRFDIDPDTLSAPDVDIVDVHYYPPTAAKIRADAATVAASGKVYIAGEYASTAASDSLLDPLVADRNVTGMLSWSLFGHHDRHGFVQHDDGFTIHYPGDDERMTAANQAQIAYAEALGASAARRPAGTPLITSITKRGGLNIVEWRGAAGATGYRVERARTSHGPWKAAHSGLLTDNDTPWTDLTAPGDAWYRVVPAGGASSPALYAGGRETVLTDPLETFDIAAGHAGVEIQPGDDRAVVRPTGTGEAWVSWHRAGTRRVRFEVLAAQRPDVKVQVSDDGTTWRTVRADVDRRGSSGFTVTASTADADHVRIAWTGKRTGVSGATLWAADPAPVNSAPAPFELVTPASGATGVIGPRTYSWTPAAGAGYYTLTVSRNADLSDPEISVTGLAEPTFTSARDLDPATTWYWRVRATNAAGSTTAPAGTFTTRAVPTAPATIDDYEGYADDASLTAAYVRNTGGDPVTTSLVASPTGAGRAMRLDVTAGAAGYAGVTRTFAGAVDLWGQQGIELWLDRSGTQASITIQFVAAGVYWEHTLPAGGGSGVVRVPFTSFAQPPWAPSGDLDLQKVTQLSVYLGGGDSGQLIVDDVRAYPAA</sequence>
<evidence type="ECO:0000256" key="4">
    <source>
        <dbReference type="ARBA" id="ARBA00022525"/>
    </source>
</evidence>
<gene>
    <name evidence="11" type="ORF">I4J89_20025</name>
</gene>
<evidence type="ECO:0000256" key="5">
    <source>
        <dbReference type="ARBA" id="ARBA00022729"/>
    </source>
</evidence>
<dbReference type="Gene3D" id="3.20.20.80">
    <property type="entry name" value="Glycosidases"/>
    <property type="match status" value="1"/>
</dbReference>
<dbReference type="AlphaFoldDB" id="A0A931CAA2"/>
<comment type="caution">
    <text evidence="11">The sequence shown here is derived from an EMBL/GenBank/DDBJ whole genome shotgun (WGS) entry which is preliminary data.</text>
</comment>
<evidence type="ECO:0000313" key="11">
    <source>
        <dbReference type="EMBL" id="MBG0563736.1"/>
    </source>
</evidence>
<dbReference type="Gene3D" id="2.60.120.430">
    <property type="entry name" value="Galactose-binding lectin"/>
    <property type="match status" value="1"/>
</dbReference>
<evidence type="ECO:0000256" key="2">
    <source>
        <dbReference type="ARBA" id="ARBA00004613"/>
    </source>
</evidence>
<dbReference type="InterPro" id="IPR001547">
    <property type="entry name" value="Glyco_hydro_5"/>
</dbReference>
<proteinExistence type="predicted"/>
<keyword evidence="4" id="KW-0964">Secreted</keyword>
<dbReference type="InterPro" id="IPR013783">
    <property type="entry name" value="Ig-like_fold"/>
</dbReference>
<dbReference type="GO" id="GO:0030245">
    <property type="term" value="P:cellulose catabolic process"/>
    <property type="evidence" value="ECO:0007669"/>
    <property type="project" value="InterPro"/>
</dbReference>
<keyword evidence="5 8" id="KW-0732">Signal</keyword>
<evidence type="ECO:0000256" key="3">
    <source>
        <dbReference type="ARBA" id="ARBA00012706"/>
    </source>
</evidence>
<dbReference type="RefSeq" id="WP_196415529.1">
    <property type="nucleotide sequence ID" value="NZ_JADQTO010000009.1"/>
</dbReference>
<dbReference type="GO" id="GO:0008810">
    <property type="term" value="F:cellulase activity"/>
    <property type="evidence" value="ECO:0007669"/>
    <property type="project" value="InterPro"/>
</dbReference>
<dbReference type="EC" id="3.2.1.78" evidence="3"/>
<dbReference type="Proteomes" id="UP000598146">
    <property type="component" value="Unassembled WGS sequence"/>
</dbReference>
<dbReference type="Pfam" id="PF26410">
    <property type="entry name" value="GH5_mannosidase"/>
    <property type="match status" value="1"/>
</dbReference>
<dbReference type="SUPFAM" id="SSF49785">
    <property type="entry name" value="Galactose-binding domain-like"/>
    <property type="match status" value="1"/>
</dbReference>
<organism evidence="11 12">
    <name type="scientific">Actinoplanes aureus</name>
    <dbReference type="NCBI Taxonomy" id="2792083"/>
    <lineage>
        <taxon>Bacteria</taxon>
        <taxon>Bacillati</taxon>
        <taxon>Actinomycetota</taxon>
        <taxon>Actinomycetes</taxon>
        <taxon>Micromonosporales</taxon>
        <taxon>Micromonosporaceae</taxon>
        <taxon>Actinoplanes</taxon>
    </lineage>
</organism>
<feature type="domain" description="CBM11" evidence="9">
    <location>
        <begin position="665"/>
        <end position="825"/>
    </location>
</feature>
<comment type="catalytic activity">
    <reaction evidence="1">
        <text>Random hydrolysis of (1-&gt;4)-beta-D-mannosidic linkages in mannans, galactomannans and glucomannans.</text>
        <dbReference type="EC" id="3.2.1.78"/>
    </reaction>
</comment>
<comment type="subcellular location">
    <subcellularLocation>
        <location evidence="2">Secreted</location>
    </subcellularLocation>
</comment>
<dbReference type="SUPFAM" id="SSF51445">
    <property type="entry name" value="(Trans)glycosidases"/>
    <property type="match status" value="1"/>
</dbReference>
<dbReference type="GO" id="GO:0016985">
    <property type="term" value="F:mannan endo-1,4-beta-mannosidase activity"/>
    <property type="evidence" value="ECO:0007669"/>
    <property type="project" value="TreeGrafter"/>
</dbReference>
<dbReference type="EMBL" id="JADQTO010000009">
    <property type="protein sequence ID" value="MBG0563736.1"/>
    <property type="molecule type" value="Genomic_DNA"/>
</dbReference>
<reference evidence="11" key="1">
    <citation type="submission" date="2020-11" db="EMBL/GenBank/DDBJ databases">
        <title>Isolation and identification of active actinomycetes.</title>
        <authorList>
            <person name="Sun X."/>
        </authorList>
    </citation>
    <scope>NUCLEOTIDE SEQUENCE</scope>
    <source>
        <strain evidence="11">NEAU-A11</strain>
    </source>
</reference>
<evidence type="ECO:0000256" key="7">
    <source>
        <dbReference type="ARBA" id="ARBA00023295"/>
    </source>
</evidence>
<dbReference type="InterPro" id="IPR045053">
    <property type="entry name" value="MAN-like"/>
</dbReference>
<protein>
    <recommendedName>
        <fullName evidence="3">mannan endo-1,4-beta-mannosidase</fullName>
        <ecNumber evidence="3">3.2.1.78</ecNumber>
    </recommendedName>
</protein>
<evidence type="ECO:0000256" key="1">
    <source>
        <dbReference type="ARBA" id="ARBA00001678"/>
    </source>
</evidence>
<evidence type="ECO:0000256" key="6">
    <source>
        <dbReference type="ARBA" id="ARBA00022801"/>
    </source>
</evidence>
<keyword evidence="6" id="KW-0378">Hydrolase</keyword>
<evidence type="ECO:0000313" key="12">
    <source>
        <dbReference type="Proteomes" id="UP000598146"/>
    </source>
</evidence>
<dbReference type="InterPro" id="IPR008979">
    <property type="entry name" value="Galactose-bd-like_sf"/>
</dbReference>
<dbReference type="Pfam" id="PF03425">
    <property type="entry name" value="CBM_11"/>
    <property type="match status" value="1"/>
</dbReference>
<accession>A0A931CAA2</accession>
<evidence type="ECO:0000259" key="10">
    <source>
        <dbReference type="Pfam" id="PF26410"/>
    </source>
</evidence>
<dbReference type="InterPro" id="IPR017853">
    <property type="entry name" value="GH"/>
</dbReference>
<feature type="signal peptide" evidence="8">
    <location>
        <begin position="1"/>
        <end position="26"/>
    </location>
</feature>
<name>A0A931CAA2_9ACTN</name>
<keyword evidence="7" id="KW-0326">Glycosidase</keyword>
<keyword evidence="12" id="KW-1185">Reference proteome</keyword>
<dbReference type="PANTHER" id="PTHR31451:SF39">
    <property type="entry name" value="MANNAN ENDO-1,4-BETA-MANNOSIDASE 1"/>
    <property type="match status" value="1"/>
</dbReference>
<dbReference type="Gene3D" id="2.60.40.10">
    <property type="entry name" value="Immunoglobulins"/>
    <property type="match status" value="1"/>
</dbReference>
<feature type="domain" description="Glycoside hydrolase family 5" evidence="10">
    <location>
        <begin position="30"/>
        <end position="233"/>
    </location>
</feature>
<evidence type="ECO:0000256" key="8">
    <source>
        <dbReference type="SAM" id="SignalP"/>
    </source>
</evidence>